<organism evidence="1">
    <name type="scientific">Streptomyces sp. SID12501</name>
    <dbReference type="NCBI Taxonomy" id="2706042"/>
    <lineage>
        <taxon>Bacteria</taxon>
        <taxon>Bacillati</taxon>
        <taxon>Actinomycetota</taxon>
        <taxon>Actinomycetes</taxon>
        <taxon>Kitasatosporales</taxon>
        <taxon>Streptomycetaceae</taxon>
        <taxon>Streptomyces</taxon>
    </lineage>
</organism>
<dbReference type="EMBL" id="JAAGLU010000059">
    <property type="protein sequence ID" value="NEC92158.1"/>
    <property type="molecule type" value="Genomic_DNA"/>
</dbReference>
<protein>
    <submittedName>
        <fullName evidence="1">Uncharacterized protein</fullName>
    </submittedName>
</protein>
<name>A0A6B3C659_9ACTN</name>
<dbReference type="RefSeq" id="WP_164323563.1">
    <property type="nucleotide sequence ID" value="NZ_JAAGLU010000059.1"/>
</dbReference>
<evidence type="ECO:0000313" key="1">
    <source>
        <dbReference type="EMBL" id="NEC92158.1"/>
    </source>
</evidence>
<proteinExistence type="predicted"/>
<gene>
    <name evidence="1" type="ORF">G3I71_41755</name>
</gene>
<reference evidence="1" key="1">
    <citation type="submission" date="2020-01" db="EMBL/GenBank/DDBJ databases">
        <title>Insect and environment-associated Actinomycetes.</title>
        <authorList>
            <person name="Currrie C."/>
            <person name="Chevrette M."/>
            <person name="Carlson C."/>
            <person name="Stubbendieck R."/>
            <person name="Wendt-Pienkowski E."/>
        </authorList>
    </citation>
    <scope>NUCLEOTIDE SEQUENCE</scope>
    <source>
        <strain evidence="1">SID12501</strain>
    </source>
</reference>
<sequence length="77" mass="8186">MPHIVTIARGLPAADRDDYLYVIGLVAICSGELGEVPDDPPGDIADAYRNALPEALTILAVTPVTPEHVQITTRYSG</sequence>
<accession>A0A6B3C659</accession>
<dbReference type="AlphaFoldDB" id="A0A6B3C659"/>
<comment type="caution">
    <text evidence="1">The sequence shown here is derived from an EMBL/GenBank/DDBJ whole genome shotgun (WGS) entry which is preliminary data.</text>
</comment>